<feature type="region of interest" description="Disordered" evidence="1">
    <location>
        <begin position="232"/>
        <end position="262"/>
    </location>
</feature>
<dbReference type="OrthoDB" id="5595334at2759"/>
<gene>
    <name evidence="2" type="ORF">SYNPS1DRAFT_25503</name>
</gene>
<accession>A0A4V1J0T4</accession>
<dbReference type="EMBL" id="KZ991822">
    <property type="protein sequence ID" value="RKP22669.1"/>
    <property type="molecule type" value="Genomic_DNA"/>
</dbReference>
<reference evidence="3" key="1">
    <citation type="journal article" date="2018" name="Nat. Microbiol.">
        <title>Leveraging single-cell genomics to expand the fungal tree of life.</title>
        <authorList>
            <person name="Ahrendt S.R."/>
            <person name="Quandt C.A."/>
            <person name="Ciobanu D."/>
            <person name="Clum A."/>
            <person name="Salamov A."/>
            <person name="Andreopoulos B."/>
            <person name="Cheng J.F."/>
            <person name="Woyke T."/>
            <person name="Pelin A."/>
            <person name="Henrissat B."/>
            <person name="Reynolds N.K."/>
            <person name="Benny G.L."/>
            <person name="Smith M.E."/>
            <person name="James T.Y."/>
            <person name="Grigoriev I.V."/>
        </authorList>
    </citation>
    <scope>NUCLEOTIDE SEQUENCE [LARGE SCALE GENOMIC DNA]</scope>
    <source>
        <strain evidence="3">Benny S71-1</strain>
    </source>
</reference>
<feature type="compositionally biased region" description="Polar residues" evidence="1">
    <location>
        <begin position="232"/>
        <end position="255"/>
    </location>
</feature>
<dbReference type="Proteomes" id="UP000278143">
    <property type="component" value="Unassembled WGS sequence"/>
</dbReference>
<name>A0A4V1J0T4_9FUNG</name>
<keyword evidence="3" id="KW-1185">Reference proteome</keyword>
<evidence type="ECO:0000313" key="2">
    <source>
        <dbReference type="EMBL" id="RKP22669.1"/>
    </source>
</evidence>
<dbReference type="AlphaFoldDB" id="A0A4V1J0T4"/>
<evidence type="ECO:0000256" key="1">
    <source>
        <dbReference type="SAM" id="MobiDB-lite"/>
    </source>
</evidence>
<sequence>MDEKHKRPFQPTFGKVNFMQDWRRKRAKADQEPTPTLDAGGHKASGGGARKRSTDPAAADGRKLVSTLRFEQAKKHVLLNIYLTPAHIYEGLLRWGSVKDTAIHGQTLNFVIGDKLTTRLYLFGIQRFMLVDHKLVYEHNIELGSHAGNLANGMAHPIATSSAAAAAASNANVGSNNNNGGSTAMNAAAGNPAKALAMGTPQQRAAVAAAIARQHQQMIMQNMPAAMNADANQPANVAATSNTPEPAHAQNATANNDERVYD</sequence>
<feature type="region of interest" description="Disordered" evidence="1">
    <location>
        <begin position="21"/>
        <end position="60"/>
    </location>
</feature>
<protein>
    <submittedName>
        <fullName evidence="2">Uncharacterized protein</fullName>
    </submittedName>
</protein>
<evidence type="ECO:0000313" key="3">
    <source>
        <dbReference type="Proteomes" id="UP000278143"/>
    </source>
</evidence>
<organism evidence="2 3">
    <name type="scientific">Syncephalis pseudoplumigaleata</name>
    <dbReference type="NCBI Taxonomy" id="1712513"/>
    <lineage>
        <taxon>Eukaryota</taxon>
        <taxon>Fungi</taxon>
        <taxon>Fungi incertae sedis</taxon>
        <taxon>Zoopagomycota</taxon>
        <taxon>Zoopagomycotina</taxon>
        <taxon>Zoopagomycetes</taxon>
        <taxon>Zoopagales</taxon>
        <taxon>Piptocephalidaceae</taxon>
        <taxon>Syncephalis</taxon>
    </lineage>
</organism>
<proteinExistence type="predicted"/>